<dbReference type="Proteomes" id="UP000231658">
    <property type="component" value="Unassembled WGS sequence"/>
</dbReference>
<gene>
    <name evidence="2" type="ORF">MTBPR1_20153</name>
</gene>
<keyword evidence="1" id="KW-1133">Transmembrane helix</keyword>
<dbReference type="RefSeq" id="WP_069186977.1">
    <property type="nucleotide sequence ID" value="NZ_FLYE01000012.1"/>
</dbReference>
<evidence type="ECO:0008006" key="4">
    <source>
        <dbReference type="Google" id="ProtNLM"/>
    </source>
</evidence>
<accession>A0A1C3RGB6</accession>
<organism evidence="2 3">
    <name type="scientific">Candidatus Terasakiella magnetica</name>
    <dbReference type="NCBI Taxonomy" id="1867952"/>
    <lineage>
        <taxon>Bacteria</taxon>
        <taxon>Pseudomonadati</taxon>
        <taxon>Pseudomonadota</taxon>
        <taxon>Alphaproteobacteria</taxon>
        <taxon>Rhodospirillales</taxon>
        <taxon>Terasakiellaceae</taxon>
        <taxon>Terasakiella</taxon>
    </lineage>
</organism>
<dbReference type="AlphaFoldDB" id="A0A1C3RGB6"/>
<proteinExistence type="predicted"/>
<evidence type="ECO:0000313" key="2">
    <source>
        <dbReference type="EMBL" id="SCA56305.1"/>
    </source>
</evidence>
<protein>
    <recommendedName>
        <fullName evidence="4">Transglutaminase-like domain-containing protein</fullName>
    </recommendedName>
</protein>
<dbReference type="STRING" id="1867952.MTBPR1_20153"/>
<reference evidence="2 3" key="1">
    <citation type="submission" date="2016-07" db="EMBL/GenBank/DDBJ databases">
        <authorList>
            <person name="Lefevre C.T."/>
        </authorList>
    </citation>
    <scope>NUCLEOTIDE SEQUENCE [LARGE SCALE GENOMIC DNA]</scope>
    <source>
        <strain evidence="2">PR1</strain>
    </source>
</reference>
<keyword evidence="1" id="KW-0472">Membrane</keyword>
<dbReference type="EMBL" id="FLYE01000012">
    <property type="protein sequence ID" value="SCA56305.1"/>
    <property type="molecule type" value="Genomic_DNA"/>
</dbReference>
<sequence length="248" mass="28355">MRPHVRFAAPQGETHKNGLVRLSYSDMEERLEGLSKQNTEQYLRDVVEIFAARLVHYWPEDGQFDQDIVSNVRENWVLTFLSYSEKTLVEAGILDKYRFSRIERQNWQDITKKGVGLCSQVSLAAADFLVEQGFKVNMIGLDGHVVAMVSEGAEQYLLDVDMNVLLPFGLDYAENNPDGVIEAYTLVGHSKEYSKKIATIYSPEGNFLSSADSYYPTVSILFTFLNISVWFFPLSILIFGFIVLYYRK</sequence>
<keyword evidence="3" id="KW-1185">Reference proteome</keyword>
<feature type="transmembrane region" description="Helical" evidence="1">
    <location>
        <begin position="220"/>
        <end position="246"/>
    </location>
</feature>
<name>A0A1C3RGB6_9PROT</name>
<evidence type="ECO:0000256" key="1">
    <source>
        <dbReference type="SAM" id="Phobius"/>
    </source>
</evidence>
<evidence type="ECO:0000313" key="3">
    <source>
        <dbReference type="Proteomes" id="UP000231658"/>
    </source>
</evidence>
<keyword evidence="1" id="KW-0812">Transmembrane</keyword>